<feature type="region of interest" description="Disordered" evidence="1">
    <location>
        <begin position="138"/>
        <end position="162"/>
    </location>
</feature>
<dbReference type="EMBL" id="QPFP01000015">
    <property type="protein sequence ID" value="TEB32483.1"/>
    <property type="molecule type" value="Genomic_DNA"/>
</dbReference>
<organism evidence="2 3">
    <name type="scientific">Coprinellus micaceus</name>
    <name type="common">Glistening ink-cap mushroom</name>
    <name type="synonym">Coprinus micaceus</name>
    <dbReference type="NCBI Taxonomy" id="71717"/>
    <lineage>
        <taxon>Eukaryota</taxon>
        <taxon>Fungi</taxon>
        <taxon>Dikarya</taxon>
        <taxon>Basidiomycota</taxon>
        <taxon>Agaricomycotina</taxon>
        <taxon>Agaricomycetes</taxon>
        <taxon>Agaricomycetidae</taxon>
        <taxon>Agaricales</taxon>
        <taxon>Agaricineae</taxon>
        <taxon>Psathyrellaceae</taxon>
        <taxon>Coprinellus</taxon>
    </lineage>
</organism>
<accession>A0A4Y7TE75</accession>
<dbReference type="Proteomes" id="UP000298030">
    <property type="component" value="Unassembled WGS sequence"/>
</dbReference>
<dbReference type="SUPFAM" id="SSF52047">
    <property type="entry name" value="RNI-like"/>
    <property type="match status" value="1"/>
</dbReference>
<protein>
    <submittedName>
        <fullName evidence="2">Uncharacterized protein</fullName>
    </submittedName>
</protein>
<feature type="compositionally biased region" description="Polar residues" evidence="1">
    <location>
        <begin position="138"/>
        <end position="150"/>
    </location>
</feature>
<proteinExistence type="predicted"/>
<name>A0A4Y7TE75_COPMI</name>
<dbReference type="InterPro" id="IPR032675">
    <property type="entry name" value="LRR_dom_sf"/>
</dbReference>
<evidence type="ECO:0000313" key="3">
    <source>
        <dbReference type="Proteomes" id="UP000298030"/>
    </source>
</evidence>
<comment type="caution">
    <text evidence="2">The sequence shown here is derived from an EMBL/GenBank/DDBJ whole genome shotgun (WGS) entry which is preliminary data.</text>
</comment>
<feature type="compositionally biased region" description="Acidic residues" evidence="1">
    <location>
        <begin position="151"/>
        <end position="161"/>
    </location>
</feature>
<gene>
    <name evidence="2" type="ORF">FA13DRAFT_1790781</name>
</gene>
<dbReference type="Gene3D" id="3.80.10.10">
    <property type="entry name" value="Ribonuclease Inhibitor"/>
    <property type="match status" value="1"/>
</dbReference>
<evidence type="ECO:0000256" key="1">
    <source>
        <dbReference type="SAM" id="MobiDB-lite"/>
    </source>
</evidence>
<reference evidence="2 3" key="1">
    <citation type="journal article" date="2019" name="Nat. Ecol. Evol.">
        <title>Megaphylogeny resolves global patterns of mushroom evolution.</title>
        <authorList>
            <person name="Varga T."/>
            <person name="Krizsan K."/>
            <person name="Foldi C."/>
            <person name="Dima B."/>
            <person name="Sanchez-Garcia M."/>
            <person name="Sanchez-Ramirez S."/>
            <person name="Szollosi G.J."/>
            <person name="Szarkandi J.G."/>
            <person name="Papp V."/>
            <person name="Albert L."/>
            <person name="Andreopoulos W."/>
            <person name="Angelini C."/>
            <person name="Antonin V."/>
            <person name="Barry K.W."/>
            <person name="Bougher N.L."/>
            <person name="Buchanan P."/>
            <person name="Buyck B."/>
            <person name="Bense V."/>
            <person name="Catcheside P."/>
            <person name="Chovatia M."/>
            <person name="Cooper J."/>
            <person name="Damon W."/>
            <person name="Desjardin D."/>
            <person name="Finy P."/>
            <person name="Geml J."/>
            <person name="Haridas S."/>
            <person name="Hughes K."/>
            <person name="Justo A."/>
            <person name="Karasinski D."/>
            <person name="Kautmanova I."/>
            <person name="Kiss B."/>
            <person name="Kocsube S."/>
            <person name="Kotiranta H."/>
            <person name="LaButti K.M."/>
            <person name="Lechner B.E."/>
            <person name="Liimatainen K."/>
            <person name="Lipzen A."/>
            <person name="Lukacs Z."/>
            <person name="Mihaltcheva S."/>
            <person name="Morgado L.N."/>
            <person name="Niskanen T."/>
            <person name="Noordeloos M.E."/>
            <person name="Ohm R.A."/>
            <person name="Ortiz-Santana B."/>
            <person name="Ovrebo C."/>
            <person name="Racz N."/>
            <person name="Riley R."/>
            <person name="Savchenko A."/>
            <person name="Shiryaev A."/>
            <person name="Soop K."/>
            <person name="Spirin V."/>
            <person name="Szebenyi C."/>
            <person name="Tomsovsky M."/>
            <person name="Tulloss R.E."/>
            <person name="Uehling J."/>
            <person name="Grigoriev I.V."/>
            <person name="Vagvolgyi C."/>
            <person name="Papp T."/>
            <person name="Martin F.M."/>
            <person name="Miettinen O."/>
            <person name="Hibbett D.S."/>
            <person name="Nagy L.G."/>
        </authorList>
    </citation>
    <scope>NUCLEOTIDE SEQUENCE [LARGE SCALE GENOMIC DNA]</scope>
    <source>
        <strain evidence="2 3">FP101781</strain>
    </source>
</reference>
<keyword evidence="3" id="KW-1185">Reference proteome</keyword>
<dbReference type="AlphaFoldDB" id="A0A4Y7TE75"/>
<sequence>MTEPEIDIRPLLEFKRLEYLDICINRLHVAITHQLIEAFGIHWPAIRHLNLTVSGVTCAYPIDSAPPPIDHASLVWLLNACPKLTHLGLRFDARKIGMDPEQDDDIIACAGLHNLDTPAHGISPKGEDLVAGARLHNLNTPDRASSPVSSEDTDEDEDEDLAQPFPNLKTLNIVPPSCELEYFAVAWDHTCDDGEVERRSSRRTKRWAKVAACLASWAATGEIEYVSDDD</sequence>
<evidence type="ECO:0000313" key="2">
    <source>
        <dbReference type="EMBL" id="TEB32483.1"/>
    </source>
</evidence>